<sequence>MTQALNSTLNENWRVRAAASHFKALFNTLQRRVWAARLLKQLMGTSKITQLSYKNQ</sequence>
<proteinExistence type="predicted"/>
<gene>
    <name evidence="1" type="ORF">TPSB3V08_LOCUS5531</name>
</gene>
<dbReference type="EMBL" id="OD002963">
    <property type="protein sequence ID" value="CAD7406680.1"/>
    <property type="molecule type" value="Genomic_DNA"/>
</dbReference>
<name>A0A7R9H5G0_TIMPO</name>
<reference evidence="1" key="1">
    <citation type="submission" date="2020-11" db="EMBL/GenBank/DDBJ databases">
        <authorList>
            <person name="Tran Van P."/>
        </authorList>
    </citation>
    <scope>NUCLEOTIDE SEQUENCE</scope>
</reference>
<protein>
    <submittedName>
        <fullName evidence="1">Uncharacterized protein</fullName>
    </submittedName>
</protein>
<accession>A0A7R9H5G0</accession>
<dbReference type="AlphaFoldDB" id="A0A7R9H5G0"/>
<organism evidence="1">
    <name type="scientific">Timema poppense</name>
    <name type="common">Walking stick</name>
    <dbReference type="NCBI Taxonomy" id="170557"/>
    <lineage>
        <taxon>Eukaryota</taxon>
        <taxon>Metazoa</taxon>
        <taxon>Ecdysozoa</taxon>
        <taxon>Arthropoda</taxon>
        <taxon>Hexapoda</taxon>
        <taxon>Insecta</taxon>
        <taxon>Pterygota</taxon>
        <taxon>Neoptera</taxon>
        <taxon>Polyneoptera</taxon>
        <taxon>Phasmatodea</taxon>
        <taxon>Timematodea</taxon>
        <taxon>Timematoidea</taxon>
        <taxon>Timematidae</taxon>
        <taxon>Timema</taxon>
    </lineage>
</organism>
<evidence type="ECO:0000313" key="1">
    <source>
        <dbReference type="EMBL" id="CAD7406680.1"/>
    </source>
</evidence>